<dbReference type="CDD" id="cd04742">
    <property type="entry name" value="NPD_FabD"/>
    <property type="match status" value="1"/>
</dbReference>
<proteinExistence type="predicted"/>
<dbReference type="STRING" id="669502.SSDC_00670"/>
<dbReference type="HOGENOM" id="CLU_040029_0_0_4"/>
<dbReference type="InterPro" id="IPR049489">
    <property type="entry name" value="FabD-like_helical_ins"/>
</dbReference>
<dbReference type="AlphaFoldDB" id="S5R0Y2"/>
<reference evidence="2 3" key="1">
    <citation type="journal article" date="2013" name="Curr. Biol.">
        <title>Defensive bacteriome symbiont with a drastically reduced genome.</title>
        <authorList>
            <person name="Nakabachi A."/>
            <person name="Ueoka R."/>
            <person name="Oshima K."/>
            <person name="Teta R."/>
            <person name="Mangoni A."/>
            <person name="Gurgui M."/>
            <person name="Oldham N.J."/>
            <person name="van Echten-Deckert G."/>
            <person name="Okamura K."/>
            <person name="Yamamoto K."/>
            <person name="Inoue H."/>
            <person name="Ohkuma M."/>
            <person name="Hongoh Y."/>
            <person name="Miyagishima S.Y."/>
            <person name="Hattori M."/>
            <person name="Piel J."/>
            <person name="Fukatsu T."/>
        </authorList>
    </citation>
    <scope>NUCLEOTIDE SEQUENCE [LARGE SCALE GENOMIC DNA]</scope>
    <source>
        <strain evidence="2 3">DC</strain>
    </source>
</reference>
<dbReference type="Pfam" id="PF21607">
    <property type="entry name" value="FabD_helical_ins"/>
    <property type="match status" value="1"/>
</dbReference>
<dbReference type="OrthoDB" id="9023404at2"/>
<organism evidence="2 3">
    <name type="scientific">Candidatus Profftella armatura</name>
    <dbReference type="NCBI Taxonomy" id="669502"/>
    <lineage>
        <taxon>Bacteria</taxon>
        <taxon>Pseudomonadati</taxon>
        <taxon>Pseudomonadota</taxon>
        <taxon>Betaproteobacteria</taxon>
        <taxon>Candidatus Profftella</taxon>
    </lineage>
</organism>
<dbReference type="Proteomes" id="UP000015216">
    <property type="component" value="Chromosome"/>
</dbReference>
<keyword evidence="3" id="KW-1185">Reference proteome</keyword>
<dbReference type="eggNOG" id="COG2070">
    <property type="taxonomic scope" value="Bacteria"/>
</dbReference>
<evidence type="ECO:0000259" key="1">
    <source>
        <dbReference type="Pfam" id="PF21607"/>
    </source>
</evidence>
<protein>
    <submittedName>
        <fullName evidence="2">Putative FMN-dependent oxidoreductase, PedB-like protein</fullName>
    </submittedName>
</protein>
<gene>
    <name evidence="2" type="primary">dipL</name>
    <name evidence="2" type="ORF">SSDC_00670</name>
</gene>
<dbReference type="NCBIfam" id="TIGR02814">
    <property type="entry name" value="pfaD_fam"/>
    <property type="match status" value="1"/>
</dbReference>
<evidence type="ECO:0000313" key="3">
    <source>
        <dbReference type="Proteomes" id="UP000015216"/>
    </source>
</evidence>
<dbReference type="EMBL" id="CP003468">
    <property type="protein sequence ID" value="AGS06827.1"/>
    <property type="molecule type" value="Genomic_DNA"/>
</dbReference>
<dbReference type="SUPFAM" id="SSF51412">
    <property type="entry name" value="Inosine monophosphate dehydrogenase (IMPDH)"/>
    <property type="match status" value="1"/>
</dbReference>
<dbReference type="PANTHER" id="PTHR32332">
    <property type="entry name" value="2-NITROPROPANE DIOXYGENASE"/>
    <property type="match status" value="1"/>
</dbReference>
<dbReference type="GeneID" id="301553001"/>
<name>S5R0Y2_9PROT</name>
<dbReference type="KEGG" id="ssdc:SSDC_00670"/>
<dbReference type="PATRIC" id="fig|669502.6.peg.131"/>
<dbReference type="InterPro" id="IPR014179">
    <property type="entry name" value="PfaD-like_TIM-barrel"/>
</dbReference>
<dbReference type="PANTHER" id="PTHR32332:SF20">
    <property type="entry name" value="2-NITROPROPANE DIOXYGENASE-LIKE PROTEIN"/>
    <property type="match status" value="1"/>
</dbReference>
<accession>S5R0Y2</accession>
<feature type="domain" description="[Acyl-carrier-protein] S-malonyltransferase-like inserted helical" evidence="1">
    <location>
        <begin position="320"/>
        <end position="398"/>
    </location>
</feature>
<dbReference type="Gene3D" id="3.20.20.70">
    <property type="entry name" value="Aldolase class I"/>
    <property type="match status" value="2"/>
</dbReference>
<evidence type="ECO:0000313" key="2">
    <source>
        <dbReference type="EMBL" id="AGS06827.1"/>
    </source>
</evidence>
<dbReference type="RefSeq" id="WP_020915402.1">
    <property type="nucleotide sequence ID" value="NC_021885.1"/>
</dbReference>
<sequence>MIITPENLGSVQFRKDYNVRFSYVAGAMAKGISSVKLVTSMSKSGYLSFYGTGGMSLLEIEEALKKIKSILKNNESYGMNVLANLSNLKHEMDLVNLLLDYDVHNIEASAFVQITPSLVKFRLKGLHVDNNRKIISNNRIIAKVSRPEIALLFLNPAPSEIVNKLLLNNHISQKEADLSQKIPLASDICVEADSAGHTDMGVTSVLLPTIIRLRDKMQEKYNFYNFVRIGSGGGIGTPEAAACAFLLGADFIVTGSINQCTVEAGTSDIVKDMLQDINIQDTAYAPAGDMFELGSKIQVLKRGVLFPMRANKLYDIWRVYSSLDQIPSVMQREIQDRYLKRSFDEVYQETKSYYLKELPEEIEKAEKFPKIKMALIFRWYFIYAMRIALKGEGDKIDYQVHTGPAMGAYNQWIKKTSLENWRNRYVNKISEDLMLACSEYLNKKFQVFFPNH</sequence>
<dbReference type="InterPro" id="IPR013785">
    <property type="entry name" value="Aldolase_TIM"/>
</dbReference>